<protein>
    <recommendedName>
        <fullName evidence="1">FAS1 domain-containing protein</fullName>
    </recommendedName>
</protein>
<organism evidence="2 3">
    <name type="scientific">Chitinophaga flava</name>
    <dbReference type="NCBI Taxonomy" id="2259036"/>
    <lineage>
        <taxon>Bacteria</taxon>
        <taxon>Pseudomonadati</taxon>
        <taxon>Bacteroidota</taxon>
        <taxon>Chitinophagia</taxon>
        <taxon>Chitinophagales</taxon>
        <taxon>Chitinophagaceae</taxon>
        <taxon>Chitinophaga</taxon>
    </lineage>
</organism>
<dbReference type="PANTHER" id="PTHR10900:SF77">
    <property type="entry name" value="FI19380P1"/>
    <property type="match status" value="1"/>
</dbReference>
<dbReference type="PROSITE" id="PS51257">
    <property type="entry name" value="PROKAR_LIPOPROTEIN"/>
    <property type="match status" value="1"/>
</dbReference>
<dbReference type="InterPro" id="IPR050904">
    <property type="entry name" value="Adhesion/Biosynth-related"/>
</dbReference>
<dbReference type="OrthoDB" id="624512at2"/>
<gene>
    <name evidence="2" type="ORF">DF182_23280</name>
</gene>
<dbReference type="PANTHER" id="PTHR10900">
    <property type="entry name" value="PERIOSTIN-RELATED"/>
    <property type="match status" value="1"/>
</dbReference>
<dbReference type="GO" id="GO:0005615">
    <property type="term" value="C:extracellular space"/>
    <property type="evidence" value="ECO:0007669"/>
    <property type="project" value="TreeGrafter"/>
</dbReference>
<comment type="caution">
    <text evidence="2">The sequence shown here is derived from an EMBL/GenBank/DDBJ whole genome shotgun (WGS) entry which is preliminary data.</text>
</comment>
<reference evidence="2 3" key="1">
    <citation type="submission" date="2018-05" db="EMBL/GenBank/DDBJ databases">
        <title>Chitinophaga sp. K3CV102501T nov., isolated from isolated from a monsoon evergreen broad-leaved forest soil.</title>
        <authorList>
            <person name="Lv Y."/>
        </authorList>
    </citation>
    <scope>NUCLEOTIDE SEQUENCE [LARGE SCALE GENOMIC DNA]</scope>
    <source>
        <strain evidence="2 3">GDMCC 1.1325</strain>
    </source>
</reference>
<dbReference type="PROSITE" id="PS50213">
    <property type="entry name" value="FAS1"/>
    <property type="match status" value="1"/>
</dbReference>
<dbReference type="RefSeq" id="WP_113618186.1">
    <property type="nucleotide sequence ID" value="NZ_QFFJ01000002.1"/>
</dbReference>
<name>A0A365XTU2_9BACT</name>
<dbReference type="EMBL" id="QFFJ01000002">
    <property type="protein sequence ID" value="RBL89441.1"/>
    <property type="molecule type" value="Genomic_DNA"/>
</dbReference>
<evidence type="ECO:0000259" key="1">
    <source>
        <dbReference type="PROSITE" id="PS50213"/>
    </source>
</evidence>
<dbReference type="InterPro" id="IPR036378">
    <property type="entry name" value="FAS1_dom_sf"/>
</dbReference>
<keyword evidence="3" id="KW-1185">Reference proteome</keyword>
<dbReference type="Pfam" id="PF02469">
    <property type="entry name" value="Fasciclin"/>
    <property type="match status" value="1"/>
</dbReference>
<sequence>MRRIIFFILAFVGLIMACRKTEFQRPPVGEKVPYVETATSDFNTLLERSTQKLFYAAWKRSHIDSLLKSLGSGVRFTILAPDDAAMTAAGFTADKIATAKVADLDSLLLFHVMSEYVDSATLIGQQGNVRHKSLLRDRTIKETVTRLGSQVPFPEAYAYKLYLGVATDGSLLINGKKSGKITPVYARNGVIYPINKPLVRPNKTVIDVINTDPRFSILSGLLKAMDSKWEEVSYGWFERNQYAGLGIEGGDIVSNDAFFAPTNEAFKKAGFNSVEDLMTLNERSMPYLDEDLGEMRNGLFVTDSLLAYSRWGRMYSPRSSNGGGSGVPAMFWSNDLNNAMLSTFALVTSGSNAVPIYFMTLDFGTNGEQITVKVKGSSHAAANIVEADIPTLQGPFHAVDNLILSDKVKF</sequence>
<dbReference type="InterPro" id="IPR000782">
    <property type="entry name" value="FAS1_domain"/>
</dbReference>
<feature type="domain" description="FAS1" evidence="1">
    <location>
        <begin position="38"/>
        <end position="198"/>
    </location>
</feature>
<dbReference type="AlphaFoldDB" id="A0A365XTU2"/>
<proteinExistence type="predicted"/>
<accession>A0A365XTU2</accession>
<evidence type="ECO:0000313" key="2">
    <source>
        <dbReference type="EMBL" id="RBL89441.1"/>
    </source>
</evidence>
<dbReference type="Gene3D" id="2.30.180.10">
    <property type="entry name" value="FAS1 domain"/>
    <property type="match status" value="2"/>
</dbReference>
<evidence type="ECO:0000313" key="3">
    <source>
        <dbReference type="Proteomes" id="UP000253410"/>
    </source>
</evidence>
<dbReference type="SUPFAM" id="SSF82153">
    <property type="entry name" value="FAS1 domain"/>
    <property type="match status" value="2"/>
</dbReference>
<dbReference type="Proteomes" id="UP000253410">
    <property type="component" value="Unassembled WGS sequence"/>
</dbReference>